<dbReference type="Gene3D" id="1.25.40.10">
    <property type="entry name" value="Tetratricopeptide repeat domain"/>
    <property type="match status" value="1"/>
</dbReference>
<name>A0A2S3R1V7_VIBVL</name>
<reference evidence="1 2" key="1">
    <citation type="journal article" date="2018" name="Front. Microbiol.">
        <title>Phylogeny of Vibrio vulnificus from the Analysis of the Core-Genome: Implications for Intra-Species Taxonomy.</title>
        <authorList>
            <person name="Roig F.J."/>
            <person name="Gonzalez-Candelas F."/>
            <person name="Sanjuan E."/>
            <person name="Fouz B."/>
            <person name="Feil E.J."/>
            <person name="Llorens C."/>
            <person name="Baker-Austin C."/>
            <person name="Oliver J.D."/>
            <person name="Danin-Poleg Y."/>
            <person name="Gibas C.J."/>
            <person name="Kashi Y."/>
            <person name="Gulig P.A."/>
            <person name="Morrison S.S."/>
            <person name="Amaro C."/>
        </authorList>
    </citation>
    <scope>NUCLEOTIDE SEQUENCE [LARGE SCALE GENOMIC DNA]</scope>
    <source>
        <strain evidence="1 2">CECT4608</strain>
    </source>
</reference>
<dbReference type="Proteomes" id="UP000237466">
    <property type="component" value="Unassembled WGS sequence"/>
</dbReference>
<evidence type="ECO:0000313" key="1">
    <source>
        <dbReference type="EMBL" id="POB47096.1"/>
    </source>
</evidence>
<dbReference type="SUPFAM" id="SSF48452">
    <property type="entry name" value="TPR-like"/>
    <property type="match status" value="1"/>
</dbReference>
<proteinExistence type="predicted"/>
<sequence>MSLSKVKNLFSRSQFPLHYGWLELIEKSIVASSDQEYLMSEINNISKRMGDEYTEALILLLDTQHESPYSLPLKLMPLKLSAKKRIATNSGEFAGDCEMIKALLSKHVSIGNKTPAEQRNEQRQIQEQKLQARREASEQMFKERKAQYERDYIDFPSIELVEIRRRSKAANILELLTKGETISEIDYLWLISKGFENQYVSELYYLNRAELAKRKWEDTKKPWNLVNAIADYRKAGKPQIAVALVNKNLPFNFANGNKSLKSALLTTSGGAKRDLNMFDKAIQFGAQAHELTEQDYRPCTLIGACKMILGDVAQGHEWYQKAIKRGFNEDSFEQEIRSIYNRASRKDKAKIKQTLIADGWVYQWLK</sequence>
<evidence type="ECO:0000313" key="2">
    <source>
        <dbReference type="Proteomes" id="UP000237466"/>
    </source>
</evidence>
<protein>
    <submittedName>
        <fullName evidence="1">Uncharacterized protein</fullName>
    </submittedName>
</protein>
<dbReference type="RefSeq" id="WP_103200553.1">
    <property type="nucleotide sequence ID" value="NZ_PDGH01000101.1"/>
</dbReference>
<organism evidence="1 2">
    <name type="scientific">Vibrio vulnificus</name>
    <dbReference type="NCBI Taxonomy" id="672"/>
    <lineage>
        <taxon>Bacteria</taxon>
        <taxon>Pseudomonadati</taxon>
        <taxon>Pseudomonadota</taxon>
        <taxon>Gammaproteobacteria</taxon>
        <taxon>Vibrionales</taxon>
        <taxon>Vibrionaceae</taxon>
        <taxon>Vibrio</taxon>
    </lineage>
</organism>
<dbReference type="AlphaFoldDB" id="A0A2S3R1V7"/>
<dbReference type="EMBL" id="PDGH01000101">
    <property type="protein sequence ID" value="POB47096.1"/>
    <property type="molecule type" value="Genomic_DNA"/>
</dbReference>
<comment type="caution">
    <text evidence="1">The sequence shown here is derived from an EMBL/GenBank/DDBJ whole genome shotgun (WGS) entry which is preliminary data.</text>
</comment>
<accession>A0A2S3R1V7</accession>
<gene>
    <name evidence="1" type="ORF">CRN52_13540</name>
</gene>
<dbReference type="InterPro" id="IPR011990">
    <property type="entry name" value="TPR-like_helical_dom_sf"/>
</dbReference>